<dbReference type="KEGG" id="pic:PICST_61283"/>
<evidence type="ECO:0000313" key="4">
    <source>
        <dbReference type="EMBL" id="ABN67901.2"/>
    </source>
</evidence>
<evidence type="ECO:0000256" key="2">
    <source>
        <dbReference type="SAM" id="SignalP"/>
    </source>
</evidence>
<dbReference type="InterPro" id="IPR042301">
    <property type="entry name" value="GH115_sf"/>
</dbReference>
<name>A3LY17_PICST</name>
<dbReference type="PANTHER" id="PTHR37842">
    <property type="match status" value="1"/>
</dbReference>
<dbReference type="InterPro" id="IPR041437">
    <property type="entry name" value="GH115_C"/>
</dbReference>
<feature type="signal peptide" evidence="2">
    <location>
        <begin position="1"/>
        <end position="18"/>
    </location>
</feature>
<dbReference type="OrthoDB" id="4849794at2759"/>
<organism evidence="4 5">
    <name type="scientific">Scheffersomyces stipitis (strain ATCC 58785 / CBS 6054 / NBRC 10063 / NRRL Y-11545)</name>
    <name type="common">Yeast</name>
    <name type="synonym">Pichia stipitis</name>
    <dbReference type="NCBI Taxonomy" id="322104"/>
    <lineage>
        <taxon>Eukaryota</taxon>
        <taxon>Fungi</taxon>
        <taxon>Dikarya</taxon>
        <taxon>Ascomycota</taxon>
        <taxon>Saccharomycotina</taxon>
        <taxon>Pichiomycetes</taxon>
        <taxon>Debaryomycetaceae</taxon>
        <taxon>Scheffersomyces</taxon>
    </lineage>
</organism>
<dbReference type="AlphaFoldDB" id="A3LY17"/>
<feature type="domain" description="Gylcosyl hydrolase 115 C-terminal" evidence="3">
    <location>
        <begin position="818"/>
        <end position="992"/>
    </location>
</feature>
<dbReference type="HOGENOM" id="CLU_004852_0_0_1"/>
<dbReference type="BRENDA" id="3.2.1.139">
    <property type="organism ID" value="4832"/>
</dbReference>
<keyword evidence="5" id="KW-1185">Reference proteome</keyword>
<dbReference type="BRENDA" id="3.2.1.131">
    <property type="organism ID" value="11105"/>
</dbReference>
<dbReference type="PANTHER" id="PTHR37842:SF2">
    <property type="entry name" value="GYLCOSYL HYDROLASE 115 C-TERMINAL DOMAIN-CONTAINING PROTEIN"/>
    <property type="match status" value="1"/>
</dbReference>
<dbReference type="OMA" id="GPRNYKW"/>
<dbReference type="InterPro" id="IPR029018">
    <property type="entry name" value="Hex-like_dom2"/>
</dbReference>
<protein>
    <recommendedName>
        <fullName evidence="3">Gylcosyl hydrolase 115 C-terminal domain-containing protein</fullName>
    </recommendedName>
</protein>
<dbReference type="Gene3D" id="3.30.379.10">
    <property type="entry name" value="Chitobiase/beta-hexosaminidase domain 2-like"/>
    <property type="match status" value="1"/>
</dbReference>
<feature type="chain" id="PRO_5002655491" description="Gylcosyl hydrolase 115 C-terminal domain-containing protein" evidence="2">
    <location>
        <begin position="19"/>
        <end position="997"/>
    </location>
</feature>
<dbReference type="RefSeq" id="XP_001385930.2">
    <property type="nucleotide sequence ID" value="XM_001385893.1"/>
</dbReference>
<dbReference type="EMBL" id="CP000500">
    <property type="protein sequence ID" value="ABN67901.2"/>
    <property type="molecule type" value="Genomic_DNA"/>
</dbReference>
<accession>A3LY17</accession>
<evidence type="ECO:0000259" key="3">
    <source>
        <dbReference type="Pfam" id="PF17829"/>
    </source>
</evidence>
<dbReference type="Gene3D" id="3.20.20.520">
    <property type="entry name" value="Glycosyl hydrolase family 115"/>
    <property type="match status" value="1"/>
</dbReference>
<dbReference type="GeneID" id="4839791"/>
<dbReference type="Proteomes" id="UP000002258">
    <property type="component" value="Chromosome 6"/>
</dbReference>
<proteinExistence type="predicted"/>
<sequence>MLFSYFPALVALCSTVSALGGLQNIVFKNSKDDLQLAAHKKSATLFLDTEDWPGVVRAGLDLSDDFKKVTGEALPVVNFTGSGICTKVHGKVESAIIIGTVGNSSIIDTLVSAKKLDVSEIEGKWESYVMKVIENPAPCISSALVIAGSDKRGSIFGAYDISEQIGVSPWYWFADVVPATHSEIYVSKSIVKVQGEPSVKYRGIFLNDEQPALAAWVAEFFPEGKYNSYFVHQFYVKLFELLLRMRANFLWPAMWASMFGEDDPENQYWADYYGIVMSTSHTEPLMRATNEWTTFGNGSWDYSTNKDNIVEFWKEGIARSKPYENMWTTGMRGFGDTPITGGVEISLLEDVIKTQRELLTEYFNNTDITDIPQVWCLYKEVQAYFQEGMQVPEDITLLWVDDNWGNNRRLPLANETDRAGGAGVYYHFDYVGSPVDFKWINTVSLEKTWEQMHLAKQKQADQIWVVNVGDMKPLEIPIEYFISLGYDFDTWGPINKVMTWATAWAQREFGAYLKEDDVKEVADIIDLYGFYANRKKYEALNTTTFHLYNYNEAETVLSEWADLADRAWAVYKKLPKNVQPSFFQLVLHPAVAGYTVYDILISAGKNNLYAEQRRNQANALSTHVLDRFQYDNTWKGEYDSLLGGKWKHMMDQTHLGYFYWQQPMRNVAPPLAYVQLEENSLAGSLGVTVEQSRGSVPGDDAYNAVAYSNNTLVLPTLDPYTDSRHITIFNKGIEDFYFEVSPYADYVKVNPSSGSVSATNNSIWNSVDVEVTVDWDQAPEGYNIVFMNITSNTTYEFFGMPTVNLPINKTQAPDDFKGFVETNQHISIEAEHFSNNQSTNDTYYVTIDRYGRTLSGVTLFPVTADSQEATEDYSYLEYNLYSFSAPQYGSNITVYTGSSLNIDPSRPLKYAIAIDDQEPQVVQIVVDPTDPTAMPAHWEDAASDGVWIHNTTHTFDAGEHTLKLWALEPAVVFEKVVVDFGGVVPSFLGPPETYIKK</sequence>
<reference evidence="4 5" key="1">
    <citation type="journal article" date="2007" name="Nat. Biotechnol.">
        <title>Genome sequence of the lignocellulose-bioconverting and xylose-fermenting yeast Pichia stipitis.</title>
        <authorList>
            <person name="Jeffries T.W."/>
            <person name="Grigoriev I.V."/>
            <person name="Grimwood J."/>
            <person name="Laplaza J.M."/>
            <person name="Aerts A."/>
            <person name="Salamov A."/>
            <person name="Schmutz J."/>
            <person name="Lindquist E."/>
            <person name="Dehal P."/>
            <person name="Shapiro H."/>
            <person name="Jin Y.S."/>
            <person name="Passoth V."/>
            <person name="Richardson P.M."/>
        </authorList>
    </citation>
    <scope>NUCLEOTIDE SEQUENCE [LARGE SCALE GENOMIC DNA]</scope>
    <source>
        <strain evidence="5">ATCC 58785 / CBS 6054 / NBRC 10063 / NRRL Y-11545</strain>
    </source>
</reference>
<gene>
    <name evidence="4" type="ORF">PICST_61283</name>
</gene>
<dbReference type="InterPro" id="IPR031924">
    <property type="entry name" value="GH115"/>
</dbReference>
<dbReference type="Gene3D" id="2.60.120.1620">
    <property type="match status" value="1"/>
</dbReference>
<dbReference type="eggNOG" id="ENOG502QTU7">
    <property type="taxonomic scope" value="Eukaryota"/>
</dbReference>
<evidence type="ECO:0000256" key="1">
    <source>
        <dbReference type="ARBA" id="ARBA00022801"/>
    </source>
</evidence>
<keyword evidence="1" id="KW-0378">Hydrolase</keyword>
<dbReference type="Pfam" id="PF17829">
    <property type="entry name" value="GH115_C"/>
    <property type="match status" value="1"/>
</dbReference>
<dbReference type="InParanoid" id="A3LY17"/>
<dbReference type="STRING" id="322104.A3LY17"/>
<dbReference type="Pfam" id="PF15979">
    <property type="entry name" value="Glyco_hydro_115"/>
    <property type="match status" value="1"/>
</dbReference>
<dbReference type="GO" id="GO:0016787">
    <property type="term" value="F:hydrolase activity"/>
    <property type="evidence" value="ECO:0007669"/>
    <property type="project" value="UniProtKB-KW"/>
</dbReference>
<keyword evidence="2" id="KW-0732">Signal</keyword>
<dbReference type="Gene3D" id="1.20.58.2150">
    <property type="match status" value="1"/>
</dbReference>
<evidence type="ECO:0000313" key="5">
    <source>
        <dbReference type="Proteomes" id="UP000002258"/>
    </source>
</evidence>